<evidence type="ECO:0000313" key="4">
    <source>
        <dbReference type="EMBL" id="KAJ8762692.1"/>
    </source>
</evidence>
<keyword evidence="5" id="KW-1185">Reference proteome</keyword>
<organism evidence="4 5">
    <name type="scientific">Erythroxylum novogranatense</name>
    <dbReference type="NCBI Taxonomy" id="1862640"/>
    <lineage>
        <taxon>Eukaryota</taxon>
        <taxon>Viridiplantae</taxon>
        <taxon>Streptophyta</taxon>
        <taxon>Embryophyta</taxon>
        <taxon>Tracheophyta</taxon>
        <taxon>Spermatophyta</taxon>
        <taxon>Magnoliopsida</taxon>
        <taxon>eudicotyledons</taxon>
        <taxon>Gunneridae</taxon>
        <taxon>Pentapetalae</taxon>
        <taxon>rosids</taxon>
        <taxon>fabids</taxon>
        <taxon>Malpighiales</taxon>
        <taxon>Erythroxylaceae</taxon>
        <taxon>Erythroxylum</taxon>
    </lineage>
</organism>
<reference evidence="4 5" key="1">
    <citation type="submission" date="2021-09" db="EMBL/GenBank/DDBJ databases">
        <title>Genomic insights and catalytic innovation underlie evolution of tropane alkaloids biosynthesis.</title>
        <authorList>
            <person name="Wang Y.-J."/>
            <person name="Tian T."/>
            <person name="Huang J.-P."/>
            <person name="Huang S.-X."/>
        </authorList>
    </citation>
    <scope>NUCLEOTIDE SEQUENCE [LARGE SCALE GENOMIC DNA]</scope>
    <source>
        <strain evidence="4">KIB-2018</strain>
        <tissue evidence="4">Leaf</tissue>
    </source>
</reference>
<keyword evidence="3" id="KW-0809">Transit peptide</keyword>
<keyword evidence="2" id="KW-0805">Transcription regulation</keyword>
<proteinExistence type="inferred from homology"/>
<dbReference type="GO" id="GO:0006353">
    <property type="term" value="P:DNA-templated transcription termination"/>
    <property type="evidence" value="ECO:0007669"/>
    <property type="project" value="UniProtKB-KW"/>
</dbReference>
<keyword evidence="2" id="KW-0804">Transcription</keyword>
<evidence type="ECO:0000256" key="2">
    <source>
        <dbReference type="ARBA" id="ARBA00022472"/>
    </source>
</evidence>
<evidence type="ECO:0000313" key="5">
    <source>
        <dbReference type="Proteomes" id="UP001159364"/>
    </source>
</evidence>
<dbReference type="PANTHER" id="PTHR13068">
    <property type="entry name" value="CGI-12 PROTEIN-RELATED"/>
    <property type="match status" value="1"/>
</dbReference>
<accession>A0AAV8T7M5</accession>
<dbReference type="PANTHER" id="PTHR13068:SF130">
    <property type="entry name" value="TRANSCRIPTION TERMINATION FACTOR MTERF6, CHLOROPLASTIC_MITOCHONDRIAL-LIKE"/>
    <property type="match status" value="1"/>
</dbReference>
<dbReference type="SMART" id="SM00733">
    <property type="entry name" value="Mterf"/>
    <property type="match status" value="7"/>
</dbReference>
<comment type="similarity">
    <text evidence="1">Belongs to the mTERF family.</text>
</comment>
<evidence type="ECO:0000256" key="1">
    <source>
        <dbReference type="ARBA" id="ARBA00007692"/>
    </source>
</evidence>
<name>A0AAV8T7M5_9ROSI</name>
<sequence length="385" mass="44146">MTTFVWSSFISTFLRTSTRSRSAATLFSISKCLFSTSVLERSQPRITVYEYLIHHQRFSPEFALKIPNSTTKYVKDPQNSDSLLSYMEEIGFSKTQIQSIIERMPTILSAKLEQTIKPKFQIFQDSGIDQTQIIEIVSSCPTVLQRSVDNRLSPSMSQLNSLLGSLAAVSKLLKSSRWILNHDLRKAMVPNIEFLKSCGINSSQIIACIIHFPHFLLSKPETIKHYFTKVEEMGLDIKSKMFLHAIRVLSSMSKETRELKLKLFRELGFSEEDILFAFRRAPQVFSVSTRKLTESIQFFLNAKDLGISCVVNHPELLTFSIEQRLKPRLEAIKVLESKNLLPRKPCFHTIFKMTPKKFVDKYVDPYSCELGLSTCQYKGPVTQNQ</sequence>
<protein>
    <submittedName>
        <fullName evidence="4">Uncharacterized protein</fullName>
    </submittedName>
</protein>
<dbReference type="Pfam" id="PF02536">
    <property type="entry name" value="mTERF"/>
    <property type="match status" value="1"/>
</dbReference>
<dbReference type="InterPro" id="IPR038538">
    <property type="entry name" value="MTERF_sf"/>
</dbReference>
<evidence type="ECO:0000256" key="3">
    <source>
        <dbReference type="ARBA" id="ARBA00022946"/>
    </source>
</evidence>
<gene>
    <name evidence="4" type="ORF">K2173_011172</name>
</gene>
<dbReference type="EMBL" id="JAIWQS010000006">
    <property type="protein sequence ID" value="KAJ8762692.1"/>
    <property type="molecule type" value="Genomic_DNA"/>
</dbReference>
<dbReference type="GO" id="GO:0003676">
    <property type="term" value="F:nucleic acid binding"/>
    <property type="evidence" value="ECO:0007669"/>
    <property type="project" value="InterPro"/>
</dbReference>
<dbReference type="InterPro" id="IPR003690">
    <property type="entry name" value="MTERF"/>
</dbReference>
<dbReference type="Proteomes" id="UP001159364">
    <property type="component" value="Linkage Group LG06"/>
</dbReference>
<keyword evidence="2" id="KW-0806">Transcription termination</keyword>
<comment type="caution">
    <text evidence="4">The sequence shown here is derived from an EMBL/GenBank/DDBJ whole genome shotgun (WGS) entry which is preliminary data.</text>
</comment>
<dbReference type="FunFam" id="1.25.70.10:FF:000001">
    <property type="entry name" value="Mitochondrial transcription termination factor-like"/>
    <property type="match status" value="1"/>
</dbReference>
<dbReference type="AlphaFoldDB" id="A0AAV8T7M5"/>
<dbReference type="Gene3D" id="1.25.70.10">
    <property type="entry name" value="Transcription termination factor 3, mitochondrial"/>
    <property type="match status" value="1"/>
</dbReference>